<feature type="binding site" evidence="4">
    <location>
        <position position="83"/>
    </location>
    <ligand>
        <name>3-dehydroquinate</name>
        <dbReference type="ChEBI" id="CHEBI:32364"/>
    </ligand>
</feature>
<comment type="caution">
    <text evidence="4">Lacks conserved residue(s) required for the propagation of feature annotation.</text>
</comment>
<keyword evidence="4" id="KW-0028">Amino-acid biosynthesis</keyword>
<evidence type="ECO:0000256" key="1">
    <source>
        <dbReference type="ARBA" id="ARBA00001864"/>
    </source>
</evidence>
<feature type="binding site" evidence="4">
    <location>
        <position position="214"/>
    </location>
    <ligand>
        <name>3-dehydroquinate</name>
        <dbReference type="ChEBI" id="CHEBI:32364"/>
    </ligand>
</feature>
<dbReference type="Proteomes" id="UP001652338">
    <property type="component" value="Unassembled WGS sequence"/>
</dbReference>
<comment type="subunit">
    <text evidence="4">Homodimer.</text>
</comment>
<reference evidence="5 6" key="1">
    <citation type="journal article" date="2021" name="ISME Commun">
        <title>Automated analysis of genomic sequences facilitates high-throughput and comprehensive description of bacteria.</title>
        <authorList>
            <person name="Hitch T.C.A."/>
        </authorList>
    </citation>
    <scope>NUCLEOTIDE SEQUENCE [LARGE SCALE GENOMIC DNA]</scope>
    <source>
        <strain evidence="5 6">Sanger_29</strain>
    </source>
</reference>
<proteinExistence type="inferred from homology"/>
<dbReference type="PANTHER" id="PTHR43699">
    <property type="entry name" value="3-DEHYDROQUINATE DEHYDRATASE"/>
    <property type="match status" value="1"/>
</dbReference>
<comment type="similarity">
    <text evidence="4">Belongs to the type-I 3-dehydroquinase family.</text>
</comment>
<dbReference type="RefSeq" id="WP_262654265.1">
    <property type="nucleotide sequence ID" value="NZ_JAOQKE010000004.1"/>
</dbReference>
<dbReference type="CDD" id="cd00502">
    <property type="entry name" value="DHQase_I"/>
    <property type="match status" value="1"/>
</dbReference>
<dbReference type="InterPro" id="IPR013785">
    <property type="entry name" value="Aldolase_TIM"/>
</dbReference>
<comment type="pathway">
    <text evidence="4">Metabolic intermediate biosynthesis; chorismate biosynthesis; chorismate from D-erythrose 4-phosphate and phosphoenolpyruvate: step 3/7.</text>
</comment>
<feature type="binding site" evidence="4">
    <location>
        <begin position="47"/>
        <end position="49"/>
    </location>
    <ligand>
        <name>3-dehydroquinate</name>
        <dbReference type="ChEBI" id="CHEBI:32364"/>
    </ligand>
</feature>
<dbReference type="InterPro" id="IPR001381">
    <property type="entry name" value="DHquinase_I"/>
</dbReference>
<dbReference type="GO" id="GO:0003855">
    <property type="term" value="F:3-dehydroquinate dehydratase activity"/>
    <property type="evidence" value="ECO:0007669"/>
    <property type="project" value="UniProtKB-EC"/>
</dbReference>
<dbReference type="PANTHER" id="PTHR43699:SF1">
    <property type="entry name" value="3-DEHYDROQUINATE DEHYDRATASE"/>
    <property type="match status" value="1"/>
</dbReference>
<dbReference type="Pfam" id="PF01487">
    <property type="entry name" value="DHquinase_I"/>
    <property type="match status" value="1"/>
</dbReference>
<evidence type="ECO:0000313" key="5">
    <source>
        <dbReference type="EMBL" id="MCU6724831.1"/>
    </source>
</evidence>
<gene>
    <name evidence="4 5" type="primary">aroD</name>
    <name evidence="5" type="ORF">OCV47_05605</name>
</gene>
<feature type="active site" description="Proton donor/acceptor" evidence="4">
    <location>
        <position position="144"/>
    </location>
</feature>
<dbReference type="InterPro" id="IPR050146">
    <property type="entry name" value="Type-I_3-dehydroquinase"/>
</dbReference>
<evidence type="ECO:0000256" key="2">
    <source>
        <dbReference type="ARBA" id="ARBA00023239"/>
    </source>
</evidence>
<evidence type="ECO:0000256" key="3">
    <source>
        <dbReference type="ARBA" id="ARBA00023270"/>
    </source>
</evidence>
<dbReference type="NCBIfam" id="TIGR01093">
    <property type="entry name" value="aroD"/>
    <property type="match status" value="1"/>
</dbReference>
<evidence type="ECO:0000256" key="4">
    <source>
        <dbReference type="HAMAP-Rule" id="MF_00214"/>
    </source>
</evidence>
<organism evidence="5 6">
    <name type="scientific">Muricoprocola aceti</name>
    <dbReference type="NCBI Taxonomy" id="2981772"/>
    <lineage>
        <taxon>Bacteria</taxon>
        <taxon>Bacillati</taxon>
        <taxon>Bacillota</taxon>
        <taxon>Clostridia</taxon>
        <taxon>Lachnospirales</taxon>
        <taxon>Lachnospiraceae</taxon>
        <taxon>Muricoprocola</taxon>
    </lineage>
</organism>
<protein>
    <recommendedName>
        <fullName evidence="4">3-dehydroquinate dehydratase</fullName>
        <shortName evidence="4">3-dehydroquinase</shortName>
        <ecNumber evidence="4">4.2.1.10</ecNumber>
    </recommendedName>
    <alternativeName>
        <fullName evidence="4">Type I DHQase</fullName>
    </alternativeName>
    <alternativeName>
        <fullName evidence="4">Type I dehydroquinase</fullName>
        <shortName evidence="4">DHQ1</shortName>
    </alternativeName>
</protein>
<dbReference type="EC" id="4.2.1.10" evidence="4"/>
<name>A0ABT2SK45_9FIRM</name>
<dbReference type="Gene3D" id="3.20.20.70">
    <property type="entry name" value="Aldolase class I"/>
    <property type="match status" value="1"/>
</dbReference>
<feature type="binding site" evidence="4">
    <location>
        <position position="233"/>
    </location>
    <ligand>
        <name>3-dehydroquinate</name>
        <dbReference type="ChEBI" id="CHEBI:32364"/>
    </ligand>
</feature>
<dbReference type="HAMAP" id="MF_00214">
    <property type="entry name" value="AroD"/>
    <property type="match status" value="1"/>
</dbReference>
<feature type="binding site" evidence="4">
    <location>
        <position position="237"/>
    </location>
    <ligand>
        <name>3-dehydroquinate</name>
        <dbReference type="ChEBI" id="CHEBI:32364"/>
    </ligand>
</feature>
<comment type="function">
    <text evidence="4">Involved in the third step of the chorismate pathway, which leads to the biosynthesis of aromatic amino acids. Catalyzes the cis-dehydration of 3-dehydroquinate (DHQ) and introduces the first double bond of the aromatic ring to yield 3-dehydroshikimate.</text>
</comment>
<feature type="active site" description="Schiff-base intermediate with substrate" evidence="4">
    <location>
        <position position="171"/>
    </location>
</feature>
<dbReference type="SUPFAM" id="SSF51569">
    <property type="entry name" value="Aldolase"/>
    <property type="match status" value="1"/>
</dbReference>
<evidence type="ECO:0000313" key="6">
    <source>
        <dbReference type="Proteomes" id="UP001652338"/>
    </source>
</evidence>
<keyword evidence="4" id="KW-0057">Aromatic amino acid biosynthesis</keyword>
<dbReference type="EMBL" id="JAOQKE010000004">
    <property type="protein sequence ID" value="MCU6724831.1"/>
    <property type="molecule type" value="Genomic_DNA"/>
</dbReference>
<keyword evidence="3 4" id="KW-0704">Schiff base</keyword>
<keyword evidence="6" id="KW-1185">Reference proteome</keyword>
<comment type="catalytic activity">
    <reaction evidence="1 4">
        <text>3-dehydroquinate = 3-dehydroshikimate + H2O</text>
        <dbReference type="Rhea" id="RHEA:21096"/>
        <dbReference type="ChEBI" id="CHEBI:15377"/>
        <dbReference type="ChEBI" id="CHEBI:16630"/>
        <dbReference type="ChEBI" id="CHEBI:32364"/>
        <dbReference type="EC" id="4.2.1.10"/>
    </reaction>
</comment>
<keyword evidence="2 4" id="KW-0456">Lyase</keyword>
<comment type="caution">
    <text evidence="5">The sequence shown here is derived from an EMBL/GenBank/DDBJ whole genome shotgun (WGS) entry which is preliminary data.</text>
</comment>
<accession>A0ABT2SK45</accession>
<sequence>MSTIVKIGTCVLGEGMPKICAPIVGRSMEEICRQAEDVKKARPDMVEWRMDFMDGIEEEQIQSEALKRVSELLDGLPLLCTFRTKAEGGEKEVSAGTYQTINGRAIRSGLADAIDVEFFLPEKTVKELIADAKAHQITVIGSNHDFQKTPKKQEIVSRLCQMQQLGMDVAKMAVMPQSEKDVRMLLEATAEMKEQHPQTPVITMSMGKMGVLSRMAGELFGSALTFGTVGQASAPGQIPVKELRKILEMLHTS</sequence>